<dbReference type="CDD" id="cd00037">
    <property type="entry name" value="CLECT"/>
    <property type="match status" value="1"/>
</dbReference>
<dbReference type="Proteomes" id="UP000887540">
    <property type="component" value="Unplaced"/>
</dbReference>
<dbReference type="InterPro" id="IPR016186">
    <property type="entry name" value="C-type_lectin-like/link_sf"/>
</dbReference>
<keyword evidence="2" id="KW-1185">Reference proteome</keyword>
<organism evidence="2 3">
    <name type="scientific">Acrobeloides nanus</name>
    <dbReference type="NCBI Taxonomy" id="290746"/>
    <lineage>
        <taxon>Eukaryota</taxon>
        <taxon>Metazoa</taxon>
        <taxon>Ecdysozoa</taxon>
        <taxon>Nematoda</taxon>
        <taxon>Chromadorea</taxon>
        <taxon>Rhabditida</taxon>
        <taxon>Tylenchina</taxon>
        <taxon>Cephalobomorpha</taxon>
        <taxon>Cephaloboidea</taxon>
        <taxon>Cephalobidae</taxon>
        <taxon>Acrobeloides</taxon>
    </lineage>
</organism>
<accession>A0A914ECS9</accession>
<dbReference type="WBParaSite" id="ACRNAN_scaffold713.g19496.t1">
    <property type="protein sequence ID" value="ACRNAN_scaffold713.g19496.t1"/>
    <property type="gene ID" value="ACRNAN_scaffold713.g19496"/>
</dbReference>
<evidence type="ECO:0000313" key="3">
    <source>
        <dbReference type="WBParaSite" id="ACRNAN_scaffold713.g19496.t1"/>
    </source>
</evidence>
<feature type="domain" description="C-type lectin" evidence="1">
    <location>
        <begin position="340"/>
        <end position="456"/>
    </location>
</feature>
<dbReference type="SUPFAM" id="SSF56436">
    <property type="entry name" value="C-type lectin-like"/>
    <property type="match status" value="1"/>
</dbReference>
<dbReference type="Gene3D" id="3.10.100.10">
    <property type="entry name" value="Mannose-Binding Protein A, subunit A"/>
    <property type="match status" value="1"/>
</dbReference>
<evidence type="ECO:0000313" key="2">
    <source>
        <dbReference type="Proteomes" id="UP000887540"/>
    </source>
</evidence>
<proteinExistence type="predicted"/>
<dbReference type="PROSITE" id="PS50041">
    <property type="entry name" value="C_TYPE_LECTIN_2"/>
    <property type="match status" value="1"/>
</dbReference>
<dbReference type="InterPro" id="IPR016187">
    <property type="entry name" value="CTDL_fold"/>
</dbReference>
<sequence length="477" mass="54559">MYRCNTFHTFWEGDNCILDFDHQLVQSSPGQSPYYNISVFNILGTVNFCKGALNIPDSFAIRAVNSDPYTGSTSCNLVEPANSDGYSCDPTTSTNCSFTCEYDAFHGAYPLVAFGEQVGDDDTYILWKNFTYPINTGRMFTPEFNNTDLRNMDEEFYPSFKLSQWCSEFEMISGPVVEDTCTSFTSETIIQNVNNGSQCKLVVTLDYVNDCQNKGYFIASYVNFGSYCSGFVIDLGSTNSPMYLGGPTNNNYTYYNGSRIINLDSTSFYTDLKLEMAVNLGIDNVVQIHLFEFYMVEDLLDPSLSVNSTFYCSKFSRKSNASNTPCYKCPNGWHQSSIKNLGKCYKFFYTKDEDIYNFDYDHICENAATLGNGLTIESAFENNDVRNLFQSTPNNCGSIWLDLFYDDYYHTWNWTQTPYHGFFDNSTYRNWQSGYPVVNENQTDVSMDLTTGLWSNSKNTRIKERFSCFDVRNRFFA</sequence>
<protein>
    <submittedName>
        <fullName evidence="3">C-type lectin domain-containing protein</fullName>
    </submittedName>
</protein>
<evidence type="ECO:0000259" key="1">
    <source>
        <dbReference type="PROSITE" id="PS50041"/>
    </source>
</evidence>
<reference evidence="3" key="1">
    <citation type="submission" date="2022-11" db="UniProtKB">
        <authorList>
            <consortium name="WormBaseParasite"/>
        </authorList>
    </citation>
    <scope>IDENTIFICATION</scope>
</reference>
<name>A0A914ECS9_9BILA</name>
<dbReference type="AlphaFoldDB" id="A0A914ECS9"/>
<dbReference type="InterPro" id="IPR001304">
    <property type="entry name" value="C-type_lectin-like"/>
</dbReference>